<sequence>MAGEAEQRPVLGLMGTVPIYWGEAGGIDDVLADRSEQHWARPVLESGFTLHPIDYLDADALAGVDDLLLAQPRALSGEENVALDAWVRAGGHLLLFADPMMTGHSRFALGDRRRPQDVTLLSPILTHWGLAMDFDPDEMPQVELVEADGIAIPVNLPGRLALQGESPPCRISAARVLAQCAIGAGSATILADAALLDLHDPESHSASALQALVSLAFASTGENTGR</sequence>
<reference evidence="1 2" key="1">
    <citation type="submission" date="2019-12" db="EMBL/GenBank/DDBJ databases">
        <title>Genomic-based taxomic classification of the family Erythrobacteraceae.</title>
        <authorList>
            <person name="Xu L."/>
        </authorList>
    </citation>
    <scope>NUCLEOTIDE SEQUENCE [LARGE SCALE GENOMIC DNA]</scope>
    <source>
        <strain evidence="1 2">MCCC 1K01500</strain>
    </source>
</reference>
<gene>
    <name evidence="1" type="ORF">GRI89_00565</name>
</gene>
<dbReference type="EMBL" id="WTYM01000021">
    <property type="protein sequence ID" value="MXO58037.1"/>
    <property type="molecule type" value="Genomic_DNA"/>
</dbReference>
<evidence type="ECO:0000313" key="1">
    <source>
        <dbReference type="EMBL" id="MXO58037.1"/>
    </source>
</evidence>
<dbReference type="AlphaFoldDB" id="A0A6I4SSS4"/>
<protein>
    <submittedName>
        <fullName evidence="1">ABC transporter</fullName>
    </submittedName>
</protein>
<evidence type="ECO:0000313" key="2">
    <source>
        <dbReference type="Proteomes" id="UP000433652"/>
    </source>
</evidence>
<accession>A0A6I4SSS4</accession>
<dbReference type="OrthoDB" id="7390937at2"/>
<name>A0A6I4SSS4_9SPHN</name>
<dbReference type="InterPro" id="IPR029062">
    <property type="entry name" value="Class_I_gatase-like"/>
</dbReference>
<dbReference type="Gene3D" id="3.40.50.880">
    <property type="match status" value="1"/>
</dbReference>
<dbReference type="Proteomes" id="UP000433652">
    <property type="component" value="Unassembled WGS sequence"/>
</dbReference>
<dbReference type="RefSeq" id="WP_159791323.1">
    <property type="nucleotide sequence ID" value="NZ_WTYM01000021.1"/>
</dbReference>
<keyword evidence="2" id="KW-1185">Reference proteome</keyword>
<organism evidence="1 2">
    <name type="scientific">Croceibacterium salegens</name>
    <dbReference type="NCBI Taxonomy" id="1737568"/>
    <lineage>
        <taxon>Bacteria</taxon>
        <taxon>Pseudomonadati</taxon>
        <taxon>Pseudomonadota</taxon>
        <taxon>Alphaproteobacteria</taxon>
        <taxon>Sphingomonadales</taxon>
        <taxon>Erythrobacteraceae</taxon>
        <taxon>Croceibacterium</taxon>
    </lineage>
</organism>
<comment type="caution">
    <text evidence="1">The sequence shown here is derived from an EMBL/GenBank/DDBJ whole genome shotgun (WGS) entry which is preliminary data.</text>
</comment>
<proteinExistence type="predicted"/>